<feature type="compositionally biased region" description="Low complexity" evidence="10">
    <location>
        <begin position="332"/>
        <end position="343"/>
    </location>
</feature>
<comment type="catalytic activity">
    <reaction evidence="1">
        <text>ATP + protein L-histidine = ADP + protein N-phospho-L-histidine.</text>
        <dbReference type="EC" id="2.7.13.3"/>
    </reaction>
</comment>
<dbReference type="CDD" id="cd00088">
    <property type="entry name" value="HPT"/>
    <property type="match status" value="1"/>
</dbReference>
<feature type="modified residue" description="Phosphohistidine" evidence="9">
    <location>
        <position position="49"/>
    </location>
</feature>
<dbReference type="EC" id="2.7.13.3" evidence="2"/>
<dbReference type="PANTHER" id="PTHR43395:SF1">
    <property type="entry name" value="CHEMOTAXIS PROTEIN CHEA"/>
    <property type="match status" value="1"/>
</dbReference>
<dbReference type="Gene3D" id="1.20.120.160">
    <property type="entry name" value="HPT domain"/>
    <property type="match status" value="1"/>
</dbReference>
<dbReference type="InterPro" id="IPR002545">
    <property type="entry name" value="CheW-lke_dom"/>
</dbReference>
<evidence type="ECO:0000256" key="5">
    <source>
        <dbReference type="ARBA" id="ARBA00022679"/>
    </source>
</evidence>
<dbReference type="Gene3D" id="1.10.287.560">
    <property type="entry name" value="Histidine kinase CheA-like, homodimeric domain"/>
    <property type="match status" value="1"/>
</dbReference>
<evidence type="ECO:0000259" key="13">
    <source>
        <dbReference type="PROSITE" id="PS50894"/>
    </source>
</evidence>
<evidence type="ECO:0000259" key="12">
    <source>
        <dbReference type="PROSITE" id="PS50851"/>
    </source>
</evidence>
<feature type="domain" description="HPt" evidence="13">
    <location>
        <begin position="2"/>
        <end position="106"/>
    </location>
</feature>
<comment type="function">
    <text evidence="8">Involved in the transmission of sensory signals from the chemoreceptors to the flagellar motors. CheA is autophosphorylated; it can transfer its phosphate group to either CheB or CheY.</text>
</comment>
<evidence type="ECO:0000256" key="6">
    <source>
        <dbReference type="ARBA" id="ARBA00022777"/>
    </source>
</evidence>
<dbReference type="SMART" id="SM00260">
    <property type="entry name" value="CheW"/>
    <property type="match status" value="1"/>
</dbReference>
<dbReference type="GeneID" id="49616434"/>
<accession>A0AAD0R649</accession>
<feature type="region of interest" description="Disordered" evidence="10">
    <location>
        <begin position="332"/>
        <end position="354"/>
    </location>
</feature>
<dbReference type="Pfam" id="PF01627">
    <property type="entry name" value="Hpt"/>
    <property type="match status" value="1"/>
</dbReference>
<dbReference type="SUPFAM" id="SSF47226">
    <property type="entry name" value="Histidine-containing phosphotransfer domain, HPT domain"/>
    <property type="match status" value="1"/>
</dbReference>
<dbReference type="Gene3D" id="2.30.30.40">
    <property type="entry name" value="SH3 Domains"/>
    <property type="match status" value="1"/>
</dbReference>
<dbReference type="PANTHER" id="PTHR43395">
    <property type="entry name" value="SENSOR HISTIDINE KINASE CHEA"/>
    <property type="match status" value="1"/>
</dbReference>
<feature type="domain" description="Histidine kinase" evidence="11">
    <location>
        <begin position="392"/>
        <end position="601"/>
    </location>
</feature>
<protein>
    <recommendedName>
        <fullName evidence="3">Chemotaxis protein CheA</fullName>
        <ecNumber evidence="2">2.7.13.3</ecNumber>
    </recommendedName>
</protein>
<evidence type="ECO:0000256" key="10">
    <source>
        <dbReference type="SAM" id="MobiDB-lite"/>
    </source>
</evidence>
<evidence type="ECO:0000313" key="15">
    <source>
        <dbReference type="Proteomes" id="UP000256503"/>
    </source>
</evidence>
<evidence type="ECO:0000256" key="9">
    <source>
        <dbReference type="PROSITE-ProRule" id="PRU00110"/>
    </source>
</evidence>
<proteinExistence type="predicted"/>
<organism evidence="14 15">
    <name type="scientific">Pseudomonas plecoglossicida</name>
    <dbReference type="NCBI Taxonomy" id="70775"/>
    <lineage>
        <taxon>Bacteria</taxon>
        <taxon>Pseudomonadati</taxon>
        <taxon>Pseudomonadota</taxon>
        <taxon>Gammaproteobacteria</taxon>
        <taxon>Pseudomonadales</taxon>
        <taxon>Pseudomonadaceae</taxon>
        <taxon>Pseudomonas</taxon>
    </lineage>
</organism>
<dbReference type="InterPro" id="IPR004105">
    <property type="entry name" value="CheA-like_dim"/>
</dbReference>
<dbReference type="InterPro" id="IPR051315">
    <property type="entry name" value="Bact_Chemotaxis_CheA"/>
</dbReference>
<dbReference type="EMBL" id="CP031146">
    <property type="protein sequence ID" value="AXM98581.1"/>
    <property type="molecule type" value="Genomic_DNA"/>
</dbReference>
<dbReference type="PRINTS" id="PR00344">
    <property type="entry name" value="BCTRLSENSOR"/>
</dbReference>
<dbReference type="SMART" id="SM01231">
    <property type="entry name" value="H-kinase_dim"/>
    <property type="match status" value="1"/>
</dbReference>
<evidence type="ECO:0000313" key="14">
    <source>
        <dbReference type="EMBL" id="AXM98581.1"/>
    </source>
</evidence>
<evidence type="ECO:0000256" key="7">
    <source>
        <dbReference type="ARBA" id="ARBA00023012"/>
    </source>
</evidence>
<keyword evidence="5" id="KW-0808">Transferase</keyword>
<keyword evidence="6" id="KW-0418">Kinase</keyword>
<gene>
    <name evidence="14" type="ORF">DVB73_23705</name>
</gene>
<dbReference type="Pfam" id="PF01584">
    <property type="entry name" value="CheW"/>
    <property type="match status" value="1"/>
</dbReference>
<dbReference type="PROSITE" id="PS50109">
    <property type="entry name" value="HIS_KIN"/>
    <property type="match status" value="1"/>
</dbReference>
<dbReference type="CDD" id="cd00731">
    <property type="entry name" value="CheA_reg"/>
    <property type="match status" value="1"/>
</dbReference>
<dbReference type="InterPro" id="IPR037006">
    <property type="entry name" value="CheA-like_homodim_sf"/>
</dbReference>
<sequence length="740" mass="78893">MSFGADEEILQDFLVEAGEILEQLSEQLVELESRPDDADLLNAIFRGFHTVKGGAGFLQLNELVECCHIAENVFDILRKGERRVDAELMDVVLEALDTVNSMFGQVRERSDVTPATPELLAALSRLAEPPAAEAPAAVAAPVAEAPADEVDITDSEFEQLLDSLDAVKAEAEAAAEQLQGETLGGSGDEITDAQFESLLDQLHGKGQFSPEVAAAEPQLAAAIAPVSDEITDEEFESLLDQLHGKGTFQADALPAAAAVASEAPAASSEEISEHEFEALLDQLHGKGKFSGSAAAAEVPAAVAAPVAARAEVAPVAKPAPVPAPAPAAAAAKPAAAPRAPAPAAEKHAPSEAETTVRVDTARLDEIMNMVGELVLVRNRLVRLGLNSGDEAMSKAVSNLDVVTADLQTAVMKTRMQPIKKVFGRFPRLVRDLARQLKKEINLELVGEETDLDKNLVEALADPLVHLVRNAVDHGVEMPDEREAAGKARTGRVVLSAEQEGDHILLSISDDGKGMDPNILRAKAVEKGLMDKDAAERLSESDCYNLIFAPGFSTKTEISDVSGRGVGMDVVKTKISQLNGSINIFSAKGQGSKIAIKVPLTLAIMPTLMVMLGNQAFAFPLVNVNEIFHLDLSRTNVVDGQEVVIVRDKALPLFYLKRWLVQGQVHEEQREGHVVILSVGTQRIGFVVDQLVGQEEVVIKPLGKMLQGTPGMSGATITGDGRIALILDVPSMLKRYAARRI</sequence>
<dbReference type="InterPro" id="IPR036097">
    <property type="entry name" value="HisK_dim/P_sf"/>
</dbReference>
<dbReference type="SMART" id="SM00073">
    <property type="entry name" value="HPT"/>
    <property type="match status" value="1"/>
</dbReference>
<dbReference type="FunFam" id="2.30.30.40:FF:000048">
    <property type="entry name" value="Chemotaxis protein CheA, putative"/>
    <property type="match status" value="1"/>
</dbReference>
<dbReference type="Pfam" id="PF02518">
    <property type="entry name" value="HATPase_c"/>
    <property type="match status" value="1"/>
</dbReference>
<feature type="compositionally biased region" description="Basic and acidic residues" evidence="10">
    <location>
        <begin position="344"/>
        <end position="354"/>
    </location>
</feature>
<evidence type="ECO:0000256" key="3">
    <source>
        <dbReference type="ARBA" id="ARBA00021495"/>
    </source>
</evidence>
<feature type="domain" description="CheW-like" evidence="12">
    <location>
        <begin position="603"/>
        <end position="737"/>
    </location>
</feature>
<dbReference type="GO" id="GO:0005737">
    <property type="term" value="C:cytoplasm"/>
    <property type="evidence" value="ECO:0007669"/>
    <property type="project" value="InterPro"/>
</dbReference>
<dbReference type="CDD" id="cd16916">
    <property type="entry name" value="HATPase_CheA-like"/>
    <property type="match status" value="1"/>
</dbReference>
<keyword evidence="7" id="KW-0902">Two-component regulatory system</keyword>
<evidence type="ECO:0000256" key="4">
    <source>
        <dbReference type="ARBA" id="ARBA00022553"/>
    </source>
</evidence>
<dbReference type="InterPro" id="IPR005467">
    <property type="entry name" value="His_kinase_dom"/>
</dbReference>
<dbReference type="SUPFAM" id="SSF55874">
    <property type="entry name" value="ATPase domain of HSP90 chaperone/DNA topoisomerase II/histidine kinase"/>
    <property type="match status" value="1"/>
</dbReference>
<dbReference type="InterPro" id="IPR008207">
    <property type="entry name" value="Sig_transdc_His_kin_Hpt_dom"/>
</dbReference>
<evidence type="ECO:0000259" key="11">
    <source>
        <dbReference type="PROSITE" id="PS50109"/>
    </source>
</evidence>
<dbReference type="InterPro" id="IPR036890">
    <property type="entry name" value="HATPase_C_sf"/>
</dbReference>
<name>A0AAD0R649_PSEDL</name>
<dbReference type="Gene3D" id="3.30.565.10">
    <property type="entry name" value="Histidine kinase-like ATPase, C-terminal domain"/>
    <property type="match status" value="1"/>
</dbReference>
<dbReference type="PROSITE" id="PS50851">
    <property type="entry name" value="CHEW"/>
    <property type="match status" value="1"/>
</dbReference>
<evidence type="ECO:0000256" key="1">
    <source>
        <dbReference type="ARBA" id="ARBA00000085"/>
    </source>
</evidence>
<dbReference type="InterPro" id="IPR003594">
    <property type="entry name" value="HATPase_dom"/>
</dbReference>
<dbReference type="SMART" id="SM00387">
    <property type="entry name" value="HATPase_c"/>
    <property type="match status" value="1"/>
</dbReference>
<dbReference type="GO" id="GO:0000155">
    <property type="term" value="F:phosphorelay sensor kinase activity"/>
    <property type="evidence" value="ECO:0007669"/>
    <property type="project" value="InterPro"/>
</dbReference>
<dbReference type="InterPro" id="IPR004358">
    <property type="entry name" value="Sig_transdc_His_kin-like_C"/>
</dbReference>
<dbReference type="PROSITE" id="PS50894">
    <property type="entry name" value="HPT"/>
    <property type="match status" value="1"/>
</dbReference>
<dbReference type="GO" id="GO:0006935">
    <property type="term" value="P:chemotaxis"/>
    <property type="evidence" value="ECO:0007669"/>
    <property type="project" value="InterPro"/>
</dbReference>
<dbReference type="InterPro" id="IPR036641">
    <property type="entry name" value="HPT_dom_sf"/>
</dbReference>
<dbReference type="InterPro" id="IPR036061">
    <property type="entry name" value="CheW-like_dom_sf"/>
</dbReference>
<dbReference type="SUPFAM" id="SSF50341">
    <property type="entry name" value="CheW-like"/>
    <property type="match status" value="1"/>
</dbReference>
<evidence type="ECO:0000256" key="8">
    <source>
        <dbReference type="ARBA" id="ARBA00035100"/>
    </source>
</evidence>
<dbReference type="Proteomes" id="UP000256503">
    <property type="component" value="Chromosome"/>
</dbReference>
<dbReference type="FunFam" id="3.30.565.10:FF:000016">
    <property type="entry name" value="Chemotaxis protein CheA, putative"/>
    <property type="match status" value="1"/>
</dbReference>
<dbReference type="FunFam" id="1.20.120.160:FF:000008">
    <property type="entry name" value="Chemotaxis sensor histidine kinase CheA"/>
    <property type="match status" value="1"/>
</dbReference>
<reference evidence="14 15" key="1">
    <citation type="submission" date="2018-07" db="EMBL/GenBank/DDBJ databases">
        <title>Complete genome sequence of a Pseudomonas plecoglossicida strain pathogenic to the marine fish, Larimichthys crocea.</title>
        <authorList>
            <person name="Tao Z."/>
        </authorList>
    </citation>
    <scope>NUCLEOTIDE SEQUENCE [LARGE SCALE GENOMIC DNA]</scope>
    <source>
        <strain evidence="14 15">XSDHY-P</strain>
    </source>
</reference>
<dbReference type="Pfam" id="PF02895">
    <property type="entry name" value="H-kinase_dim"/>
    <property type="match status" value="1"/>
</dbReference>
<dbReference type="AlphaFoldDB" id="A0AAD0R649"/>
<dbReference type="RefSeq" id="WP_016393808.1">
    <property type="nucleotide sequence ID" value="NZ_BSOM01000001.1"/>
</dbReference>
<evidence type="ECO:0000256" key="2">
    <source>
        <dbReference type="ARBA" id="ARBA00012438"/>
    </source>
</evidence>
<keyword evidence="4 9" id="KW-0597">Phosphoprotein</keyword>
<dbReference type="SUPFAM" id="SSF47384">
    <property type="entry name" value="Homodimeric domain of signal transducing histidine kinase"/>
    <property type="match status" value="1"/>
</dbReference>